<evidence type="ECO:0000256" key="1">
    <source>
        <dbReference type="ARBA" id="ARBA00000707"/>
    </source>
</evidence>
<evidence type="ECO:0000259" key="8">
    <source>
        <dbReference type="PROSITE" id="PS50235"/>
    </source>
</evidence>
<accession>A0AAD9R0Q1</accession>
<feature type="compositionally biased region" description="Basic and acidic residues" evidence="7">
    <location>
        <begin position="837"/>
        <end position="847"/>
    </location>
</feature>
<dbReference type="Gene3D" id="3.30.40.10">
    <property type="entry name" value="Zinc/RING finger domain, C3HC4 (zinc finger)"/>
    <property type="match status" value="1"/>
</dbReference>
<evidence type="ECO:0000256" key="4">
    <source>
        <dbReference type="ARBA" id="ARBA00022771"/>
    </source>
</evidence>
<feature type="region of interest" description="Disordered" evidence="7">
    <location>
        <begin position="1"/>
        <end position="29"/>
    </location>
</feature>
<dbReference type="EC" id="3.4.19.12" evidence="2"/>
<feature type="compositionally biased region" description="Basic residues" evidence="7">
    <location>
        <begin position="1"/>
        <end position="15"/>
    </location>
</feature>
<dbReference type="AlphaFoldDB" id="A0AAD9R0Q1"/>
<keyword evidence="5" id="KW-0862">Zinc</keyword>
<dbReference type="GO" id="GO:0004843">
    <property type="term" value="F:cysteine-type deubiquitinase activity"/>
    <property type="evidence" value="ECO:0007669"/>
    <property type="project" value="UniProtKB-EC"/>
</dbReference>
<dbReference type="Pfam" id="PF02148">
    <property type="entry name" value="zf-UBP"/>
    <property type="match status" value="1"/>
</dbReference>
<name>A0AAD9R0Q1_ACRCE</name>
<dbReference type="EMBL" id="JARQWQ010000007">
    <property type="protein sequence ID" value="KAK2570758.1"/>
    <property type="molecule type" value="Genomic_DNA"/>
</dbReference>
<proteinExistence type="predicted"/>
<dbReference type="SUPFAM" id="SSF54001">
    <property type="entry name" value="Cysteine proteinases"/>
    <property type="match status" value="1"/>
</dbReference>
<evidence type="ECO:0000256" key="2">
    <source>
        <dbReference type="ARBA" id="ARBA00012759"/>
    </source>
</evidence>
<evidence type="ECO:0000256" key="7">
    <source>
        <dbReference type="SAM" id="MobiDB-lite"/>
    </source>
</evidence>
<protein>
    <recommendedName>
        <fullName evidence="2">ubiquitinyl hydrolase 1</fullName>
        <ecNumber evidence="2">3.4.19.12</ecNumber>
    </recommendedName>
</protein>
<dbReference type="InterPro" id="IPR050185">
    <property type="entry name" value="Ub_carboxyl-term_hydrolase"/>
</dbReference>
<dbReference type="Gene3D" id="3.90.70.10">
    <property type="entry name" value="Cysteine proteinases"/>
    <property type="match status" value="2"/>
</dbReference>
<evidence type="ECO:0000259" key="9">
    <source>
        <dbReference type="PROSITE" id="PS50271"/>
    </source>
</evidence>
<feature type="region of interest" description="Disordered" evidence="7">
    <location>
        <begin position="895"/>
        <end position="927"/>
    </location>
</feature>
<organism evidence="10 11">
    <name type="scientific">Acropora cervicornis</name>
    <name type="common">Staghorn coral</name>
    <dbReference type="NCBI Taxonomy" id="6130"/>
    <lineage>
        <taxon>Eukaryota</taxon>
        <taxon>Metazoa</taxon>
        <taxon>Cnidaria</taxon>
        <taxon>Anthozoa</taxon>
        <taxon>Hexacorallia</taxon>
        <taxon>Scleractinia</taxon>
        <taxon>Astrocoeniina</taxon>
        <taxon>Acroporidae</taxon>
        <taxon>Acropora</taxon>
    </lineage>
</organism>
<dbReference type="GO" id="GO:0008270">
    <property type="term" value="F:zinc ion binding"/>
    <property type="evidence" value="ECO:0007669"/>
    <property type="project" value="UniProtKB-KW"/>
</dbReference>
<feature type="region of interest" description="Disordered" evidence="7">
    <location>
        <begin position="402"/>
        <end position="540"/>
    </location>
</feature>
<keyword evidence="11" id="KW-1185">Reference proteome</keyword>
<dbReference type="Proteomes" id="UP001249851">
    <property type="component" value="Unassembled WGS sequence"/>
</dbReference>
<evidence type="ECO:0000313" key="10">
    <source>
        <dbReference type="EMBL" id="KAK2570758.1"/>
    </source>
</evidence>
<dbReference type="SUPFAM" id="SSF57850">
    <property type="entry name" value="RING/U-box"/>
    <property type="match status" value="1"/>
</dbReference>
<feature type="compositionally biased region" description="Basic and acidic residues" evidence="7">
    <location>
        <begin position="425"/>
        <end position="436"/>
    </location>
</feature>
<feature type="compositionally biased region" description="Acidic residues" evidence="7">
    <location>
        <begin position="492"/>
        <end position="503"/>
    </location>
</feature>
<dbReference type="InterPro" id="IPR028889">
    <property type="entry name" value="USP"/>
</dbReference>
<evidence type="ECO:0000313" key="11">
    <source>
        <dbReference type="Proteomes" id="UP001249851"/>
    </source>
</evidence>
<feature type="domain" description="UBP-type" evidence="9">
    <location>
        <begin position="31"/>
        <end position="140"/>
    </location>
</feature>
<keyword evidence="3" id="KW-0479">Metal-binding</keyword>
<evidence type="ECO:0000256" key="3">
    <source>
        <dbReference type="ARBA" id="ARBA00022723"/>
    </source>
</evidence>
<dbReference type="Pfam" id="PF00443">
    <property type="entry name" value="UCH"/>
    <property type="match status" value="1"/>
</dbReference>
<feature type="compositionally biased region" description="Basic residues" evidence="7">
    <location>
        <begin position="449"/>
        <end position="470"/>
    </location>
</feature>
<evidence type="ECO:0000256" key="6">
    <source>
        <dbReference type="PROSITE-ProRule" id="PRU00502"/>
    </source>
</evidence>
<gene>
    <name evidence="10" type="ORF">P5673_004451</name>
</gene>
<feature type="domain" description="USP" evidence="8">
    <location>
        <begin position="201"/>
        <end position="1102"/>
    </location>
</feature>
<feature type="region of interest" description="Disordered" evidence="7">
    <location>
        <begin position="556"/>
        <end position="578"/>
    </location>
</feature>
<dbReference type="PANTHER" id="PTHR21646:SF39">
    <property type="entry name" value="UBIQUITIN CARBOXYL-TERMINAL HYDROLASE 16"/>
    <property type="match status" value="1"/>
</dbReference>
<feature type="compositionally biased region" description="Basic and acidic residues" evidence="7">
    <location>
        <begin position="804"/>
        <end position="818"/>
    </location>
</feature>
<feature type="compositionally biased region" description="Basic and acidic residues" evidence="7">
    <location>
        <begin position="471"/>
        <end position="491"/>
    </location>
</feature>
<feature type="compositionally biased region" description="Acidic residues" evidence="7">
    <location>
        <begin position="913"/>
        <end position="922"/>
    </location>
</feature>
<dbReference type="InterPro" id="IPR013083">
    <property type="entry name" value="Znf_RING/FYVE/PHD"/>
</dbReference>
<dbReference type="PROSITE" id="PS50235">
    <property type="entry name" value="USP_3"/>
    <property type="match status" value="1"/>
</dbReference>
<comment type="catalytic activity">
    <reaction evidence="1">
        <text>Thiol-dependent hydrolysis of ester, thioester, amide, peptide and isopeptide bonds formed by the C-terminal Gly of ubiquitin (a 76-residue protein attached to proteins as an intracellular targeting signal).</text>
        <dbReference type="EC" id="3.4.19.12"/>
    </reaction>
</comment>
<dbReference type="InterPro" id="IPR001607">
    <property type="entry name" value="Znf_UBP"/>
</dbReference>
<dbReference type="InterPro" id="IPR038765">
    <property type="entry name" value="Papain-like_cys_pep_sf"/>
</dbReference>
<feature type="compositionally biased region" description="Acidic residues" evidence="7">
    <location>
        <begin position="822"/>
        <end position="836"/>
    </location>
</feature>
<dbReference type="PROSITE" id="PS00973">
    <property type="entry name" value="USP_2"/>
    <property type="match status" value="1"/>
</dbReference>
<reference evidence="10" key="1">
    <citation type="journal article" date="2023" name="G3 (Bethesda)">
        <title>Whole genome assembly and annotation of the endangered Caribbean coral Acropora cervicornis.</title>
        <authorList>
            <person name="Selwyn J.D."/>
            <person name="Vollmer S.V."/>
        </authorList>
    </citation>
    <scope>NUCLEOTIDE SEQUENCE</scope>
    <source>
        <strain evidence="10">K2</strain>
    </source>
</reference>
<dbReference type="GO" id="GO:0016579">
    <property type="term" value="P:protein deubiquitination"/>
    <property type="evidence" value="ECO:0007669"/>
    <property type="project" value="InterPro"/>
</dbReference>
<dbReference type="PANTHER" id="PTHR21646">
    <property type="entry name" value="UBIQUITIN CARBOXYL-TERMINAL HYDROLASE"/>
    <property type="match status" value="1"/>
</dbReference>
<dbReference type="InterPro" id="IPR001394">
    <property type="entry name" value="Peptidase_C19_UCH"/>
</dbReference>
<dbReference type="PROSITE" id="PS00972">
    <property type="entry name" value="USP_1"/>
    <property type="match status" value="1"/>
</dbReference>
<comment type="caution">
    <text evidence="10">The sequence shown here is derived from an EMBL/GenBank/DDBJ whole genome shotgun (WGS) entry which is preliminary data.</text>
</comment>
<dbReference type="PROSITE" id="PS50271">
    <property type="entry name" value="ZF_UBP"/>
    <property type="match status" value="1"/>
</dbReference>
<keyword evidence="10" id="KW-0378">Hydrolase</keyword>
<evidence type="ECO:0000256" key="5">
    <source>
        <dbReference type="ARBA" id="ARBA00022833"/>
    </source>
</evidence>
<reference evidence="10" key="2">
    <citation type="journal article" date="2023" name="Science">
        <title>Genomic signatures of disease resistance in endangered staghorn corals.</title>
        <authorList>
            <person name="Vollmer S.V."/>
            <person name="Selwyn J.D."/>
            <person name="Despard B.A."/>
            <person name="Roesel C.L."/>
        </authorList>
    </citation>
    <scope>NUCLEOTIDE SEQUENCE</scope>
    <source>
        <strain evidence="10">K2</strain>
    </source>
</reference>
<feature type="region of interest" description="Disordered" evidence="7">
    <location>
        <begin position="794"/>
        <end position="847"/>
    </location>
</feature>
<dbReference type="InterPro" id="IPR018200">
    <property type="entry name" value="USP_CS"/>
</dbReference>
<keyword evidence="4 6" id="KW-0863">Zinc-finger</keyword>
<sequence length="1107" mass="122986">MAKGKRKSRKKKKNSREKEEIDDESGDGDVKTCPHISRSVQLKSLQNKIPHTTLGQCVDCGELDSSSGLGVCICLCCAKQGCDRNSEEKHALSHNGSNPSHSIVVHLQNWVVWCYDCDDQVLVQAESTIHNCIKLILKAMNLSPPPELELVLVSNSNKLAEDITPQKDNFKNNGQIRGRIKRAVFSNFIPSPPIPLGLVGMGLTNLGNTCFFNAVIQNLCQTELLYVAAACAAKEGFSQNITPKSKDVPRLTVTVQETAGPVTNALCKLLQDFRGSSGGTLNPRQLFGEICKKATRFKGYRQQDSQELLRYLLDSIRSEEIKRVKRAILKSFGVSGEEDAKCLDDNKRAQVKEYGACAKAPLIDSVFAGRLVSIVTCRQCHKEFKVEEAFLDLSLPLIPPKQESWNFKPFNNGKQNRNSAKAPKSKMDSTSVKDDNSETAAHGNTPRAPSKHQQKAARKAERKKGKKGRGHEKTEKFREFEESPDNNKENNDMDDEKGEDEKEDEQKRNESNAEDDELGQMKVSDSGGSDEEQEQKLFDKNKVKEALLNADCDECAQVPDNDTVAQESRPASSRGDGVCNVAGLNTLKGEECSIASCERSSVDMSNCETKTEIASSQLHSENVTECSELFELSSPSEEQRCGFKEQSEGRHKELGKKDATEIAKDMENVTLKGGEEVVGSTSQGDTSAPNFNTNFSEVGASETVQEAPFLLDCGGENLSAVEADSSIKREGVNAIRKESLPGGNSEMLNTIVDATDSSANCTALSCSNEENGGVTTQLNNNQTLKATEVKMHQTHSYDASVGNDTKEKDENCENKENCGNEENCESDENCEFDSEEDHERDSGDERTLTLQPYYQPLQGECSVMSCFSYFCATECLDGNNKFACEECSRRAQRFEKSRRSSATGDTRKKDDREDADEDEEGYAEASKKKEPVQTVYTVATKQLLISFAPPVLTLHLKRFQQARFTLRKLTTHVDFPLELNLAPFCIRNGMNRADSEGRVLYSLYGIVQHSGNMNSGHYTAYVKVSKPPIKALYDRITNMNELTDFIKNMWTETTEQKKRNPKFRYESALDGQWFHVSDSSVSSVPETKVLKSQAYMLFYGRLPFCES</sequence>